<keyword evidence="2" id="KW-1185">Reference proteome</keyword>
<name>A0ABU0H6Q9_9HYPH</name>
<sequence length="73" mass="7641">MAISTGRAAMNAPAPSETSFIARLLAAADASLRAEPADFVLPSFPWLPRPRPVDANLQCRDAGVTAQAEVSCT</sequence>
<dbReference type="Proteomes" id="UP001241603">
    <property type="component" value="Unassembled WGS sequence"/>
</dbReference>
<accession>A0ABU0H6Q9</accession>
<dbReference type="RefSeq" id="WP_266348911.1">
    <property type="nucleotide sequence ID" value="NZ_JAPKNG010000003.1"/>
</dbReference>
<dbReference type="EMBL" id="JAUSVO010000003">
    <property type="protein sequence ID" value="MDQ0437987.1"/>
    <property type="molecule type" value="Genomic_DNA"/>
</dbReference>
<comment type="caution">
    <text evidence="1">The sequence shown here is derived from an EMBL/GenBank/DDBJ whole genome shotgun (WGS) entry which is preliminary data.</text>
</comment>
<evidence type="ECO:0000313" key="1">
    <source>
        <dbReference type="EMBL" id="MDQ0437987.1"/>
    </source>
</evidence>
<protein>
    <submittedName>
        <fullName evidence="1">Uncharacterized protein</fullName>
    </submittedName>
</protein>
<proteinExistence type="predicted"/>
<reference evidence="1 2" key="1">
    <citation type="submission" date="2023-07" db="EMBL/GenBank/DDBJ databases">
        <title>Genomic Encyclopedia of Type Strains, Phase IV (KMG-IV): sequencing the most valuable type-strain genomes for metagenomic binning, comparative biology and taxonomic classification.</title>
        <authorList>
            <person name="Goeker M."/>
        </authorList>
    </citation>
    <scope>NUCLEOTIDE SEQUENCE [LARGE SCALE GENOMIC DNA]</scope>
    <source>
        <strain evidence="1 2">B6-8</strain>
    </source>
</reference>
<gene>
    <name evidence="1" type="ORF">QO014_002379</name>
</gene>
<evidence type="ECO:0000313" key="2">
    <source>
        <dbReference type="Proteomes" id="UP001241603"/>
    </source>
</evidence>
<organism evidence="1 2">
    <name type="scientific">Kaistia dalseonensis</name>
    <dbReference type="NCBI Taxonomy" id="410840"/>
    <lineage>
        <taxon>Bacteria</taxon>
        <taxon>Pseudomonadati</taxon>
        <taxon>Pseudomonadota</taxon>
        <taxon>Alphaproteobacteria</taxon>
        <taxon>Hyphomicrobiales</taxon>
        <taxon>Kaistiaceae</taxon>
        <taxon>Kaistia</taxon>
    </lineage>
</organism>